<reference evidence="2 3" key="1">
    <citation type="journal article" date="2014" name="Genome Biol. Evol.">
        <title>The secreted proteins of Achlya hypogyna and Thraustotheca clavata identify the ancestral oomycete secretome and reveal gene acquisitions by horizontal gene transfer.</title>
        <authorList>
            <person name="Misner I."/>
            <person name="Blouin N."/>
            <person name="Leonard G."/>
            <person name="Richards T.A."/>
            <person name="Lane C.E."/>
        </authorList>
    </citation>
    <scope>NUCLEOTIDE SEQUENCE [LARGE SCALE GENOMIC DNA]</scope>
    <source>
        <strain evidence="2 3">ATCC 48635</strain>
    </source>
</reference>
<organism evidence="2 3">
    <name type="scientific">Achlya hypogyna</name>
    <name type="common">Oomycete</name>
    <name type="synonym">Protoachlya hypogyna</name>
    <dbReference type="NCBI Taxonomy" id="1202772"/>
    <lineage>
        <taxon>Eukaryota</taxon>
        <taxon>Sar</taxon>
        <taxon>Stramenopiles</taxon>
        <taxon>Oomycota</taxon>
        <taxon>Saprolegniomycetes</taxon>
        <taxon>Saprolegniales</taxon>
        <taxon>Achlyaceae</taxon>
        <taxon>Achlya</taxon>
    </lineage>
</organism>
<name>A0A1V9Z8Z2_ACHHY</name>
<protein>
    <submittedName>
        <fullName evidence="2">Uncharacterized protein</fullName>
    </submittedName>
</protein>
<comment type="caution">
    <text evidence="2">The sequence shown here is derived from an EMBL/GenBank/DDBJ whole genome shotgun (WGS) entry which is preliminary data.</text>
</comment>
<dbReference type="InterPro" id="IPR010770">
    <property type="entry name" value="Ecd"/>
</dbReference>
<feature type="region of interest" description="Disordered" evidence="1">
    <location>
        <begin position="440"/>
        <end position="466"/>
    </location>
</feature>
<evidence type="ECO:0000256" key="1">
    <source>
        <dbReference type="SAM" id="MobiDB-lite"/>
    </source>
</evidence>
<keyword evidence="3" id="KW-1185">Reference proteome</keyword>
<evidence type="ECO:0000313" key="3">
    <source>
        <dbReference type="Proteomes" id="UP000243579"/>
    </source>
</evidence>
<feature type="region of interest" description="Disordered" evidence="1">
    <location>
        <begin position="394"/>
        <end position="422"/>
    </location>
</feature>
<dbReference type="PANTHER" id="PTHR13060">
    <property type="entry name" value="SGT1 PROTEIN HSGT1 SUPPRESSOR OF GCR2"/>
    <property type="match status" value="1"/>
</dbReference>
<gene>
    <name evidence="2" type="ORF">ACHHYP_01241</name>
</gene>
<dbReference type="Proteomes" id="UP000243579">
    <property type="component" value="Unassembled WGS sequence"/>
</dbReference>
<evidence type="ECO:0000313" key="2">
    <source>
        <dbReference type="EMBL" id="OQR94478.1"/>
    </source>
</evidence>
<dbReference type="PANTHER" id="PTHR13060:SF0">
    <property type="entry name" value="PROTEIN ECDYSONELESS HOMOLOG"/>
    <property type="match status" value="1"/>
</dbReference>
<dbReference type="AlphaFoldDB" id="A0A1V9Z8Z2"/>
<dbReference type="EMBL" id="JNBR01000361">
    <property type="protein sequence ID" value="OQR94478.1"/>
    <property type="molecule type" value="Genomic_DNA"/>
</dbReference>
<dbReference type="GO" id="GO:0005634">
    <property type="term" value="C:nucleus"/>
    <property type="evidence" value="ECO:0007669"/>
    <property type="project" value="TreeGrafter"/>
</dbReference>
<dbReference type="OrthoDB" id="27237at2759"/>
<dbReference type="Pfam" id="PF07093">
    <property type="entry name" value="SGT1"/>
    <property type="match status" value="2"/>
</dbReference>
<feature type="region of interest" description="Disordered" evidence="1">
    <location>
        <begin position="482"/>
        <end position="502"/>
    </location>
</feature>
<accession>A0A1V9Z8Z2</accession>
<dbReference type="STRING" id="1202772.A0A1V9Z8Z2"/>
<proteinExistence type="predicted"/>
<sequence>MFPAAELSMDGLEFHVHFDAADSAEGRLPRLAKEVASIVADYIWQKDPLTLEAPMTTWTTPTTLSGKMLVGDNVEDEWVATAALFALTKTHADLTLQVADADGQFLLIEAADSLPAWVTPDNTNNRVFLRQGRIYLLGGNPEAGHLALPSALQLLRAAPAQHEAPHDVERILLARLEHAATHSMRANRHTAACRVPVSAAIVLQQQPAAVAYAVEAFYYREPTEATRVCRHMRRFPPTETTTIMVPFSRCMYAQLKQQPFAAPKPFGLVDNDDAPGELGMKLTCGLELLYASKATDAAGTPWSALLDAHAAAPLAPAAVCPDDDDAWLYVAPESLEETLRKAEARPTADDLQDMAGMFHSFVQKASEYDGVDMSHGAYKPVSLDMDALLAVLNQPAPSKPAPDDHDSYFFSSDDDSDDEDDEDAAMDNLMEELMDEMDGELQSSKMAKSFHAPPATGAEPTDALPPVHLDFNLVSNLLESLTSQEGHAGPVSNMLQDMGFGK</sequence>
<feature type="compositionally biased region" description="Acidic residues" evidence="1">
    <location>
        <begin position="412"/>
        <end position="422"/>
    </location>
</feature>